<evidence type="ECO:0000313" key="2">
    <source>
        <dbReference type="EMBL" id="ETO12168.1"/>
    </source>
</evidence>
<dbReference type="AlphaFoldDB" id="X6MDS3"/>
<accession>X6MDS3</accession>
<feature type="compositionally biased region" description="Polar residues" evidence="1">
    <location>
        <begin position="1"/>
        <end position="10"/>
    </location>
</feature>
<dbReference type="PANTHER" id="PTHR42695:SF5">
    <property type="entry name" value="GLUTAMINE AMIDOTRANSFERASE YLR126C-RELATED"/>
    <property type="match status" value="1"/>
</dbReference>
<dbReference type="EMBL" id="ASPP01021663">
    <property type="protein sequence ID" value="ETO12168.1"/>
    <property type="molecule type" value="Genomic_DNA"/>
</dbReference>
<feature type="compositionally biased region" description="Basic and acidic residues" evidence="1">
    <location>
        <begin position="13"/>
        <end position="24"/>
    </location>
</feature>
<dbReference type="Proteomes" id="UP000023152">
    <property type="component" value="Unassembled WGS sequence"/>
</dbReference>
<organism evidence="2 3">
    <name type="scientific">Reticulomyxa filosa</name>
    <dbReference type="NCBI Taxonomy" id="46433"/>
    <lineage>
        <taxon>Eukaryota</taxon>
        <taxon>Sar</taxon>
        <taxon>Rhizaria</taxon>
        <taxon>Retaria</taxon>
        <taxon>Foraminifera</taxon>
        <taxon>Monothalamids</taxon>
        <taxon>Reticulomyxidae</taxon>
        <taxon>Reticulomyxa</taxon>
    </lineage>
</organism>
<proteinExistence type="predicted"/>
<evidence type="ECO:0000256" key="1">
    <source>
        <dbReference type="SAM" id="MobiDB-lite"/>
    </source>
</evidence>
<comment type="caution">
    <text evidence="2">The sequence shown here is derived from an EMBL/GenBank/DDBJ whole genome shotgun (WGS) entry which is preliminary data.</text>
</comment>
<dbReference type="InterPro" id="IPR044992">
    <property type="entry name" value="ChyE-like"/>
</dbReference>
<dbReference type="PANTHER" id="PTHR42695">
    <property type="entry name" value="GLUTAMINE AMIDOTRANSFERASE YLR126C-RELATED"/>
    <property type="match status" value="1"/>
</dbReference>
<dbReference type="GO" id="GO:0005829">
    <property type="term" value="C:cytosol"/>
    <property type="evidence" value="ECO:0007669"/>
    <property type="project" value="TreeGrafter"/>
</dbReference>
<gene>
    <name evidence="2" type="ORF">RFI_25208</name>
</gene>
<protein>
    <submittedName>
        <fullName evidence="2">Glutamine amidotransferase class-I</fullName>
    </submittedName>
</protein>
<feature type="region of interest" description="Disordered" evidence="1">
    <location>
        <begin position="1"/>
        <end position="27"/>
    </location>
</feature>
<reference evidence="2 3" key="1">
    <citation type="journal article" date="2013" name="Curr. Biol.">
        <title>The Genome of the Foraminiferan Reticulomyxa filosa.</title>
        <authorList>
            <person name="Glockner G."/>
            <person name="Hulsmann N."/>
            <person name="Schleicher M."/>
            <person name="Noegel A.A."/>
            <person name="Eichinger L."/>
            <person name="Gallinger C."/>
            <person name="Pawlowski J."/>
            <person name="Sierra R."/>
            <person name="Euteneuer U."/>
            <person name="Pillet L."/>
            <person name="Moustafa A."/>
            <person name="Platzer M."/>
            <person name="Groth M."/>
            <person name="Szafranski K."/>
            <person name="Schliwa M."/>
        </authorList>
    </citation>
    <scope>NUCLEOTIDE SEQUENCE [LARGE SCALE GENOMIC DNA]</scope>
</reference>
<dbReference type="OrthoDB" id="92161at2759"/>
<sequence length="113" mass="12684">MSASNNMSNDQVDDQKKDTSEKEQSASVKKYACFVAGEPPTKELIKNYGDYGDMLINFLKEDEKNEEWLRFDVRKDEFPTESQLKEISGIAITGSASDAHSNEPWVGLSNTTI</sequence>
<keyword evidence="3" id="KW-1185">Reference proteome</keyword>
<evidence type="ECO:0000313" key="3">
    <source>
        <dbReference type="Proteomes" id="UP000023152"/>
    </source>
</evidence>
<keyword evidence="2" id="KW-0808">Transferase</keyword>
<keyword evidence="2" id="KW-0315">Glutamine amidotransferase</keyword>
<name>X6MDS3_RETFI</name>
<dbReference type="GO" id="GO:0016740">
    <property type="term" value="F:transferase activity"/>
    <property type="evidence" value="ECO:0007669"/>
    <property type="project" value="UniProtKB-KW"/>
</dbReference>